<proteinExistence type="predicted"/>
<keyword evidence="3" id="KW-1185">Reference proteome</keyword>
<organism evidence="2 3">
    <name type="scientific">Crenichthys baileyi</name>
    <name type="common">White River springfish</name>
    <dbReference type="NCBI Taxonomy" id="28760"/>
    <lineage>
        <taxon>Eukaryota</taxon>
        <taxon>Metazoa</taxon>
        <taxon>Chordata</taxon>
        <taxon>Craniata</taxon>
        <taxon>Vertebrata</taxon>
        <taxon>Euteleostomi</taxon>
        <taxon>Actinopterygii</taxon>
        <taxon>Neopterygii</taxon>
        <taxon>Teleostei</taxon>
        <taxon>Neoteleostei</taxon>
        <taxon>Acanthomorphata</taxon>
        <taxon>Ovalentaria</taxon>
        <taxon>Atherinomorphae</taxon>
        <taxon>Cyprinodontiformes</taxon>
        <taxon>Goodeidae</taxon>
        <taxon>Crenichthys</taxon>
    </lineage>
</organism>
<dbReference type="Proteomes" id="UP001311232">
    <property type="component" value="Unassembled WGS sequence"/>
</dbReference>
<feature type="compositionally biased region" description="Polar residues" evidence="1">
    <location>
        <begin position="1"/>
        <end position="12"/>
    </location>
</feature>
<feature type="compositionally biased region" description="Polar residues" evidence="1">
    <location>
        <begin position="56"/>
        <end position="72"/>
    </location>
</feature>
<protein>
    <submittedName>
        <fullName evidence="2">Uncharacterized protein</fullName>
    </submittedName>
</protein>
<feature type="compositionally biased region" description="Low complexity" evidence="1">
    <location>
        <begin position="37"/>
        <end position="55"/>
    </location>
</feature>
<gene>
    <name evidence="2" type="ORF">CRENBAI_017206</name>
</gene>
<dbReference type="EMBL" id="JAHHUM010002056">
    <property type="protein sequence ID" value="KAK5606677.1"/>
    <property type="molecule type" value="Genomic_DNA"/>
</dbReference>
<dbReference type="AlphaFoldDB" id="A0AAV9RD92"/>
<evidence type="ECO:0000313" key="2">
    <source>
        <dbReference type="EMBL" id="KAK5606677.1"/>
    </source>
</evidence>
<accession>A0AAV9RD92</accession>
<comment type="caution">
    <text evidence="2">The sequence shown here is derived from an EMBL/GenBank/DDBJ whole genome shotgun (WGS) entry which is preliminary data.</text>
</comment>
<reference evidence="2 3" key="1">
    <citation type="submission" date="2021-06" db="EMBL/GenBank/DDBJ databases">
        <authorList>
            <person name="Palmer J.M."/>
        </authorList>
    </citation>
    <scope>NUCLEOTIDE SEQUENCE [LARGE SCALE GENOMIC DNA]</scope>
    <source>
        <strain evidence="2 3">MEX-2019</strain>
        <tissue evidence="2">Muscle</tissue>
    </source>
</reference>
<evidence type="ECO:0000313" key="3">
    <source>
        <dbReference type="Proteomes" id="UP001311232"/>
    </source>
</evidence>
<feature type="compositionally biased region" description="Pro residues" evidence="1">
    <location>
        <begin position="22"/>
        <end position="35"/>
    </location>
</feature>
<feature type="region of interest" description="Disordered" evidence="1">
    <location>
        <begin position="1"/>
        <end position="220"/>
    </location>
</feature>
<name>A0AAV9RD92_9TELE</name>
<feature type="compositionally biased region" description="Basic and acidic residues" evidence="1">
    <location>
        <begin position="165"/>
        <end position="187"/>
    </location>
</feature>
<evidence type="ECO:0000256" key="1">
    <source>
        <dbReference type="SAM" id="MobiDB-lite"/>
    </source>
</evidence>
<sequence>MPVTPHQKSGHNPPTPHDATPPRHPPAHCPTPPGHNSPQSSTPPSQPSGQCQQPQLASGQTNRSRPSTTHQLPQCRHKTCSNSPAPKRTTVAWCSGRAITAPKLRSFPSMPAPYTPTLPHGIPRHTKQTSRPAPPPKRNHIPINAAHCPAKNPRRSPARPPPSQRTEHRSQGPRSKEIQAILRDPKRQSTPKTRNHNHSPDHDQKAHSLSRPPTPDNKLL</sequence>